<keyword evidence="2" id="KW-1185">Reference proteome</keyword>
<dbReference type="Proteomes" id="UP000199559">
    <property type="component" value="Unassembled WGS sequence"/>
</dbReference>
<dbReference type="STRING" id="1144750.SAMN05443431_103256"/>
<reference evidence="2" key="1">
    <citation type="submission" date="2016-10" db="EMBL/GenBank/DDBJ databases">
        <authorList>
            <person name="Varghese N."/>
            <person name="Submissions S."/>
        </authorList>
    </citation>
    <scope>NUCLEOTIDE SEQUENCE [LARGE SCALE GENOMIC DNA]</scope>
    <source>
        <strain evidence="2">DSM 28881</strain>
    </source>
</reference>
<sequence>MIFNTLASVFGNKEALDKKSNRSQARDKYISQKYYERSIINRYFK</sequence>
<gene>
    <name evidence="1" type="ORF">SAMN05443431_103256</name>
</gene>
<evidence type="ECO:0000313" key="2">
    <source>
        <dbReference type="Proteomes" id="UP000199559"/>
    </source>
</evidence>
<evidence type="ECO:0000313" key="1">
    <source>
        <dbReference type="EMBL" id="SFI99119.1"/>
    </source>
</evidence>
<dbReference type="EMBL" id="FORM01000003">
    <property type="protein sequence ID" value="SFI99119.1"/>
    <property type="molecule type" value="Genomic_DNA"/>
</dbReference>
<organism evidence="1 2">
    <name type="scientific">Olleya namhaensis</name>
    <dbReference type="NCBI Taxonomy" id="1144750"/>
    <lineage>
        <taxon>Bacteria</taxon>
        <taxon>Pseudomonadati</taxon>
        <taxon>Bacteroidota</taxon>
        <taxon>Flavobacteriia</taxon>
        <taxon>Flavobacteriales</taxon>
        <taxon>Flavobacteriaceae</taxon>
    </lineage>
</organism>
<protein>
    <submittedName>
        <fullName evidence="1">Uncharacterized protein</fullName>
    </submittedName>
</protein>
<accession>A0A1I3MQ96</accession>
<proteinExistence type="predicted"/>
<dbReference type="AlphaFoldDB" id="A0A1I3MQ96"/>
<dbReference type="RefSeq" id="WP_177183513.1">
    <property type="nucleotide sequence ID" value="NZ_FORM01000003.1"/>
</dbReference>
<name>A0A1I3MQ96_9FLAO</name>